<keyword evidence="10" id="KW-0624">Polysaccharide degradation</keyword>
<dbReference type="SUPFAM" id="SSF54556">
    <property type="entry name" value="Chitinase insertion domain"/>
    <property type="match status" value="1"/>
</dbReference>
<evidence type="ECO:0000256" key="8">
    <source>
        <dbReference type="ARBA" id="ARBA00023277"/>
    </source>
</evidence>
<dbReference type="KEGG" id="tmn:UCRPA7_7377"/>
<dbReference type="PROSITE" id="PS51910">
    <property type="entry name" value="GH18_2"/>
    <property type="match status" value="1"/>
</dbReference>
<keyword evidence="5" id="KW-0964">Secreted</keyword>
<dbReference type="SMART" id="SM00636">
    <property type="entry name" value="Glyco_18"/>
    <property type="match status" value="1"/>
</dbReference>
<dbReference type="GO" id="GO:0008843">
    <property type="term" value="F:endochitinase activity"/>
    <property type="evidence" value="ECO:0007669"/>
    <property type="project" value="UniProtKB-EC"/>
</dbReference>
<gene>
    <name evidence="13" type="ORF">UCRPA7_7377</name>
</gene>
<dbReference type="InterPro" id="IPR001223">
    <property type="entry name" value="Glyco_hydro18_cat"/>
</dbReference>
<dbReference type="InterPro" id="IPR011583">
    <property type="entry name" value="Chitinase_II/V-like_cat"/>
</dbReference>
<dbReference type="GeneID" id="19328130"/>
<evidence type="ECO:0000256" key="5">
    <source>
        <dbReference type="ARBA" id="ARBA00022525"/>
    </source>
</evidence>
<comment type="similarity">
    <text evidence="3">Belongs to the glycosyl hydrolase 18 family. Chitinase class V subfamily.</text>
</comment>
<evidence type="ECO:0000313" key="13">
    <source>
        <dbReference type="EMBL" id="EON97103.1"/>
    </source>
</evidence>
<dbReference type="InterPro" id="IPR001579">
    <property type="entry name" value="Glyco_hydro_18_chit_AS"/>
</dbReference>
<dbReference type="GO" id="GO:0008061">
    <property type="term" value="F:chitin binding"/>
    <property type="evidence" value="ECO:0007669"/>
    <property type="project" value="InterPro"/>
</dbReference>
<keyword evidence="9 11" id="KW-0326">Glycosidase</keyword>
<evidence type="ECO:0000256" key="10">
    <source>
        <dbReference type="ARBA" id="ARBA00023326"/>
    </source>
</evidence>
<dbReference type="Gene3D" id="3.20.20.80">
    <property type="entry name" value="Glycosidases"/>
    <property type="match status" value="1"/>
</dbReference>
<evidence type="ECO:0000256" key="11">
    <source>
        <dbReference type="RuleBase" id="RU000489"/>
    </source>
</evidence>
<reference evidence="14" key="1">
    <citation type="journal article" date="2013" name="Genome Announc.">
        <title>Draft genome sequence of the ascomycete Phaeoacremonium aleophilum strain UCR-PA7, a causal agent of the esca disease complex in grapevines.</title>
        <authorList>
            <person name="Blanco-Ulate B."/>
            <person name="Rolshausen P."/>
            <person name="Cantu D."/>
        </authorList>
    </citation>
    <scope>NUCLEOTIDE SEQUENCE [LARGE SCALE GENOMIC DNA]</scope>
    <source>
        <strain evidence="14">UCR-PA7</strain>
    </source>
</reference>
<protein>
    <recommendedName>
        <fullName evidence="4">chitinase</fullName>
        <ecNumber evidence="4">3.2.1.14</ecNumber>
    </recommendedName>
</protein>
<dbReference type="HOGENOM" id="CLU_416890_0_0_1"/>
<dbReference type="eggNOG" id="KOG2806">
    <property type="taxonomic scope" value="Eukaryota"/>
</dbReference>
<feature type="domain" description="GH18" evidence="12">
    <location>
        <begin position="1"/>
        <end position="332"/>
    </location>
</feature>
<evidence type="ECO:0000256" key="4">
    <source>
        <dbReference type="ARBA" id="ARBA00012729"/>
    </source>
</evidence>
<dbReference type="InterPro" id="IPR029070">
    <property type="entry name" value="Chitinase_insertion_sf"/>
</dbReference>
<dbReference type="Gene3D" id="3.10.50.10">
    <property type="match status" value="1"/>
</dbReference>
<dbReference type="OrthoDB" id="73875at2759"/>
<keyword evidence="8" id="KW-0119">Carbohydrate metabolism</keyword>
<dbReference type="RefSeq" id="XP_007918103.1">
    <property type="nucleotide sequence ID" value="XM_007919912.1"/>
</dbReference>
<keyword evidence="7" id="KW-0146">Chitin degradation</keyword>
<evidence type="ECO:0000313" key="14">
    <source>
        <dbReference type="Proteomes" id="UP000014074"/>
    </source>
</evidence>
<evidence type="ECO:0000256" key="6">
    <source>
        <dbReference type="ARBA" id="ARBA00022801"/>
    </source>
</evidence>
<sequence>MLTHLNVAFGYITSDFKITNMDGVSTTMYKNAAAVKSKNPNLKVLIALGGWSFSDPGNWQSVFPTMASTASNRATFINNLLGWLSEYGYDGVDFDWEYPGADDRGGSEGDGENFTALLKELRTAINASGKEYIVTFTAPSSYWYLRHFDITNMVGNVDWINLMSYDLHGVWDSNNPIGNQVIAHTNLTEIDLALDLFWRNNIEPSKIVLGLGFYGRSFELSSPSCWRPGCEFSGPGAEGVCTKTAGILSYREISGIIDQTGGGKPYFDEVAAVKYMVYNGNSWISYDDADTFKLKIAYANTIGLGGLMIWAIDQDDTRLTALRAVTDSSLASDDTAPFTLVDLHRLWSIEDYPTDDSNPRYGLVNFGGEANMGETNPDKTGFGFFIVAGYWNDIVDSEGIESSDVKRLTERFFSRDTIYWTEKFGSLSLDESRELNVEQSLTQSLYWDSINECSVDGSEFGEGIGAYIDGNIKARFEYGFSLGAVIQDGKLLVQTTNGVLYAEGYSDLTYTVGGVGRIDVAQAKNGNPSWYAGEKTPITAHTVYASGMKGWASYKPSSGTPSGVDIADPRISIPQSNVIYGSGPGLDTAKIALACYFSFGLDVDFGVQQNGRDLDWEGPDIKLRFESSAEFTNDASSGSGTCVDYRIATVERVWIEDP</sequence>
<keyword evidence="6 11" id="KW-0378">Hydrolase</keyword>
<dbReference type="Proteomes" id="UP000014074">
    <property type="component" value="Unassembled WGS sequence"/>
</dbReference>
<evidence type="ECO:0000256" key="1">
    <source>
        <dbReference type="ARBA" id="ARBA00000822"/>
    </source>
</evidence>
<dbReference type="InterPro" id="IPR017853">
    <property type="entry name" value="GH"/>
</dbReference>
<dbReference type="SUPFAM" id="SSF51445">
    <property type="entry name" value="(Trans)glycosidases"/>
    <property type="match status" value="1"/>
</dbReference>
<evidence type="ECO:0000259" key="12">
    <source>
        <dbReference type="PROSITE" id="PS51910"/>
    </source>
</evidence>
<dbReference type="AlphaFoldDB" id="R8BCS1"/>
<evidence type="ECO:0000256" key="2">
    <source>
        <dbReference type="ARBA" id="ARBA00004613"/>
    </source>
</evidence>
<organism evidence="13 14">
    <name type="scientific">Phaeoacremonium minimum (strain UCR-PA7)</name>
    <name type="common">Esca disease fungus</name>
    <name type="synonym">Togninia minima</name>
    <dbReference type="NCBI Taxonomy" id="1286976"/>
    <lineage>
        <taxon>Eukaryota</taxon>
        <taxon>Fungi</taxon>
        <taxon>Dikarya</taxon>
        <taxon>Ascomycota</taxon>
        <taxon>Pezizomycotina</taxon>
        <taxon>Sordariomycetes</taxon>
        <taxon>Sordariomycetidae</taxon>
        <taxon>Togniniales</taxon>
        <taxon>Togniniaceae</taxon>
        <taxon>Phaeoacremonium</taxon>
    </lineage>
</organism>
<dbReference type="PANTHER" id="PTHR11177:SF397">
    <property type="entry name" value="CHITINASE"/>
    <property type="match status" value="1"/>
</dbReference>
<dbReference type="PROSITE" id="PS01095">
    <property type="entry name" value="GH18_1"/>
    <property type="match status" value="1"/>
</dbReference>
<comment type="subcellular location">
    <subcellularLocation>
        <location evidence="2">Secreted</location>
    </subcellularLocation>
</comment>
<dbReference type="InterPro" id="IPR050314">
    <property type="entry name" value="Glycosyl_Hydrlase_18"/>
</dbReference>
<dbReference type="EC" id="3.2.1.14" evidence="4"/>
<dbReference type="GO" id="GO:0000272">
    <property type="term" value="P:polysaccharide catabolic process"/>
    <property type="evidence" value="ECO:0007669"/>
    <property type="project" value="UniProtKB-KW"/>
</dbReference>
<keyword evidence="14" id="KW-1185">Reference proteome</keyword>
<proteinExistence type="inferred from homology"/>
<name>R8BCS1_PHAM7</name>
<dbReference type="GO" id="GO:0006032">
    <property type="term" value="P:chitin catabolic process"/>
    <property type="evidence" value="ECO:0007669"/>
    <property type="project" value="UniProtKB-KW"/>
</dbReference>
<dbReference type="Pfam" id="PF00704">
    <property type="entry name" value="Glyco_hydro_18"/>
    <property type="match status" value="1"/>
</dbReference>
<accession>R8BCS1</accession>
<evidence type="ECO:0000256" key="9">
    <source>
        <dbReference type="ARBA" id="ARBA00023295"/>
    </source>
</evidence>
<comment type="catalytic activity">
    <reaction evidence="1">
        <text>Random endo-hydrolysis of N-acetyl-beta-D-glucosaminide (1-&gt;4)-beta-linkages in chitin and chitodextrins.</text>
        <dbReference type="EC" id="3.2.1.14"/>
    </reaction>
</comment>
<evidence type="ECO:0000256" key="3">
    <source>
        <dbReference type="ARBA" id="ARBA00008682"/>
    </source>
</evidence>
<dbReference type="EMBL" id="KB933288">
    <property type="protein sequence ID" value="EON97103.1"/>
    <property type="molecule type" value="Genomic_DNA"/>
</dbReference>
<evidence type="ECO:0000256" key="7">
    <source>
        <dbReference type="ARBA" id="ARBA00023024"/>
    </source>
</evidence>
<dbReference type="GO" id="GO:0005576">
    <property type="term" value="C:extracellular region"/>
    <property type="evidence" value="ECO:0007669"/>
    <property type="project" value="UniProtKB-SubCell"/>
</dbReference>
<dbReference type="PANTHER" id="PTHR11177">
    <property type="entry name" value="CHITINASE"/>
    <property type="match status" value="1"/>
</dbReference>